<dbReference type="Gene3D" id="3.40.50.620">
    <property type="entry name" value="HUPs"/>
    <property type="match status" value="2"/>
</dbReference>
<dbReference type="HOGENOM" id="CLU_001493_7_2_1"/>
<evidence type="ECO:0000256" key="4">
    <source>
        <dbReference type="ARBA" id="ARBA00022741"/>
    </source>
</evidence>
<dbReference type="GO" id="GO:0005524">
    <property type="term" value="F:ATP binding"/>
    <property type="evidence" value="ECO:0007669"/>
    <property type="project" value="UniProtKB-KW"/>
</dbReference>
<evidence type="ECO:0000259" key="10">
    <source>
        <dbReference type="Pfam" id="PF00133"/>
    </source>
</evidence>
<dbReference type="GO" id="GO:0000049">
    <property type="term" value="F:tRNA binding"/>
    <property type="evidence" value="ECO:0007669"/>
    <property type="project" value="InterPro"/>
</dbReference>
<dbReference type="InterPro" id="IPR001412">
    <property type="entry name" value="aa-tRNA-synth_I_CS"/>
</dbReference>
<dbReference type="EMBL" id="KN831954">
    <property type="protein sequence ID" value="KIO09740.1"/>
    <property type="molecule type" value="Genomic_DNA"/>
</dbReference>
<dbReference type="InterPro" id="IPR002300">
    <property type="entry name" value="aa-tRNA-synth_Ia"/>
</dbReference>
<dbReference type="GO" id="GO:0004822">
    <property type="term" value="F:isoleucine-tRNA ligase activity"/>
    <property type="evidence" value="ECO:0007669"/>
    <property type="project" value="UniProtKB-EC"/>
</dbReference>
<keyword evidence="5 9" id="KW-0067">ATP-binding</keyword>
<dbReference type="HAMAP" id="MF_02002">
    <property type="entry name" value="Ile_tRNA_synth_type1"/>
    <property type="match status" value="1"/>
</dbReference>
<keyword evidence="7 9" id="KW-0030">Aminoacyl-tRNA synthetase</keyword>
<reference evidence="12 13" key="1">
    <citation type="submission" date="2014-04" db="EMBL/GenBank/DDBJ databases">
        <authorList>
            <consortium name="DOE Joint Genome Institute"/>
            <person name="Kuo A."/>
            <person name="Kohler A."/>
            <person name="Costa M.D."/>
            <person name="Nagy L.G."/>
            <person name="Floudas D."/>
            <person name="Copeland A."/>
            <person name="Barry K.W."/>
            <person name="Cichocki N."/>
            <person name="Veneault-Fourrey C."/>
            <person name="LaButti K."/>
            <person name="Lindquist E.A."/>
            <person name="Lipzen A."/>
            <person name="Lundell T."/>
            <person name="Morin E."/>
            <person name="Murat C."/>
            <person name="Sun H."/>
            <person name="Tunlid A."/>
            <person name="Henrissat B."/>
            <person name="Grigoriev I.V."/>
            <person name="Hibbett D.S."/>
            <person name="Martin F."/>
            <person name="Nordberg H.P."/>
            <person name="Cantor M.N."/>
            <person name="Hua S.X."/>
        </authorList>
    </citation>
    <scope>NUCLEOTIDE SEQUENCE [LARGE SCALE GENOMIC DNA]</scope>
    <source>
        <strain evidence="12 13">Marx 270</strain>
    </source>
</reference>
<dbReference type="CDD" id="cd07960">
    <property type="entry name" value="Anticodon_Ia_Ile_BEm"/>
    <property type="match status" value="1"/>
</dbReference>
<dbReference type="InterPro" id="IPR050081">
    <property type="entry name" value="Ile-tRNA_ligase"/>
</dbReference>
<dbReference type="InterPro" id="IPR014729">
    <property type="entry name" value="Rossmann-like_a/b/a_fold"/>
</dbReference>
<evidence type="ECO:0000259" key="11">
    <source>
        <dbReference type="Pfam" id="PF08264"/>
    </source>
</evidence>
<protein>
    <recommendedName>
        <fullName evidence="2">isoleucine--tRNA ligase</fullName>
        <ecNumber evidence="2">6.1.1.5</ecNumber>
    </recommendedName>
    <alternativeName>
        <fullName evidence="8">Isoleucyl-tRNA synthetase</fullName>
    </alternativeName>
</protein>
<comment type="similarity">
    <text evidence="1 9">Belongs to the class-I aminoacyl-tRNA synthetase family.</text>
</comment>
<dbReference type="PROSITE" id="PS00178">
    <property type="entry name" value="AA_TRNA_LIGASE_I"/>
    <property type="match status" value="1"/>
</dbReference>
<dbReference type="Pfam" id="PF00133">
    <property type="entry name" value="tRNA-synt_1"/>
    <property type="match status" value="1"/>
</dbReference>
<organism evidence="12 13">
    <name type="scientific">Pisolithus tinctorius Marx 270</name>
    <dbReference type="NCBI Taxonomy" id="870435"/>
    <lineage>
        <taxon>Eukaryota</taxon>
        <taxon>Fungi</taxon>
        <taxon>Dikarya</taxon>
        <taxon>Basidiomycota</taxon>
        <taxon>Agaricomycotina</taxon>
        <taxon>Agaricomycetes</taxon>
        <taxon>Agaricomycetidae</taxon>
        <taxon>Boletales</taxon>
        <taxon>Sclerodermatineae</taxon>
        <taxon>Pisolithaceae</taxon>
        <taxon>Pisolithus</taxon>
    </lineage>
</organism>
<evidence type="ECO:0000256" key="8">
    <source>
        <dbReference type="ARBA" id="ARBA00032665"/>
    </source>
</evidence>
<dbReference type="PRINTS" id="PR00984">
    <property type="entry name" value="TRNASYNTHILE"/>
</dbReference>
<keyword evidence="6 9" id="KW-0648">Protein biosynthesis</keyword>
<dbReference type="InterPro" id="IPR013155">
    <property type="entry name" value="M/V/L/I-tRNA-synth_anticd-bd"/>
</dbReference>
<keyword evidence="3 9" id="KW-0436">Ligase</keyword>
<dbReference type="PANTHER" id="PTHR42765:SF1">
    <property type="entry name" value="ISOLEUCINE--TRNA LIGASE, MITOCHONDRIAL"/>
    <property type="match status" value="1"/>
</dbReference>
<evidence type="ECO:0000313" key="12">
    <source>
        <dbReference type="EMBL" id="KIO09740.1"/>
    </source>
</evidence>
<dbReference type="InParanoid" id="A0A0C3P8E8"/>
<dbReference type="GO" id="GO:0006428">
    <property type="term" value="P:isoleucyl-tRNA aminoacylation"/>
    <property type="evidence" value="ECO:0007669"/>
    <property type="project" value="InterPro"/>
</dbReference>
<dbReference type="EC" id="6.1.1.5" evidence="2"/>
<dbReference type="SUPFAM" id="SSF50677">
    <property type="entry name" value="ValRS/IleRS/LeuRS editing domain"/>
    <property type="match status" value="1"/>
</dbReference>
<evidence type="ECO:0000256" key="3">
    <source>
        <dbReference type="ARBA" id="ARBA00022598"/>
    </source>
</evidence>
<sequence length="1051" mass="117026">MSLCALTHATRLPLIRFGCLSLSTLSPGQRLDPKAFSKTLLLPKTSFPLWPDPSKTELPFRKKTCDDLYRWQARIPLNVRHGRGPLFVLHDGPPYANGHLHIGHALNKILKDIINRYHVSIGDRVHYVPGWDCHGLPIENKALQDLKGDPHTLAPDTIRNAARATAEREMLTQQEEFKQFGIMAEWSPESTYRTLDHAYEMRQLRVFQQMVSKGLIYRHYRPVYYSPSSRSALAEAELVYKDDHVSHAVYVSFTVDAMGDLPSLAGRLAPSNTREEVMGELRRGMVKFLVWTTTPWTLTANMGIAVHSDLTYVVARSQRHRGLFILAKERLAALERILGSYSEIKVISEIPGSQLVGLRYRGIFSLPSARDAVSVCSNPGSPHRHSLQVISAAHVTPDTGTGLVHCAPAHGADDYQVFRAQGLLDSGLLCHVDGEGKFSSNVKDIVSGIEGSEDLVGLEVLKGGSKAIVALLERTGSLLSVERFRHRYPYDWKTNEPVIVTATSQWFANLDDIKEDALAALDNVAFYPPSSQNRLTSFVRSRSEWCISRQRVWGVPIPALHHMPSGASILTASSLTHILDVLDRKGVGYWWDGPVSEFVSPELVEQYGGEVSGRTWRKSTDTMDVWFDSGTSWTMLPFGEEHERTHRADVCLEGSDQHRGWFQSQLLTAVGISNASREKAASPYGTLITHGMVLDESGRKMSKSLGNVISPLTVINGGVDKKQPAFGTDVLRLWAATVEYWRDMSIGPTVLAQTAESMRKIRNSARFILGNIGATKQKMRDQGLETLPPIAKENLGLAERYVMNELYKLEQTALQGYATYNFPRVMTALVNFANITLSSLYFDITKDVLYANDVCSVERRAVVDTLERILRTMTSVLAPVLPHLAEEIHGQHAEDARLSFFTQKWTPLSAEWSDCLAEKDMESLLGVRSVVLTLLERARGDKNLKSALEAKVTITLPSDTNTELVQLLKREASFLKTLFIVSDVELLDAGSCGPASALWSYSETMKIPGTPDAALIVQVVPATLGKCPRCWTYTRPEHKELCARCQDVVKL</sequence>
<dbReference type="InterPro" id="IPR009080">
    <property type="entry name" value="tRNAsynth_Ia_anticodon-bd"/>
</dbReference>
<evidence type="ECO:0000256" key="9">
    <source>
        <dbReference type="RuleBase" id="RU363035"/>
    </source>
</evidence>
<dbReference type="Proteomes" id="UP000054217">
    <property type="component" value="Unassembled WGS sequence"/>
</dbReference>
<dbReference type="Pfam" id="PF08264">
    <property type="entry name" value="Anticodon_1"/>
    <property type="match status" value="1"/>
</dbReference>
<evidence type="ECO:0000256" key="2">
    <source>
        <dbReference type="ARBA" id="ARBA00013165"/>
    </source>
</evidence>
<reference evidence="13" key="2">
    <citation type="submission" date="2015-01" db="EMBL/GenBank/DDBJ databases">
        <title>Evolutionary Origins and Diversification of the Mycorrhizal Mutualists.</title>
        <authorList>
            <consortium name="DOE Joint Genome Institute"/>
            <consortium name="Mycorrhizal Genomics Consortium"/>
            <person name="Kohler A."/>
            <person name="Kuo A."/>
            <person name="Nagy L.G."/>
            <person name="Floudas D."/>
            <person name="Copeland A."/>
            <person name="Barry K.W."/>
            <person name="Cichocki N."/>
            <person name="Veneault-Fourrey C."/>
            <person name="LaButti K."/>
            <person name="Lindquist E.A."/>
            <person name="Lipzen A."/>
            <person name="Lundell T."/>
            <person name="Morin E."/>
            <person name="Murat C."/>
            <person name="Riley R."/>
            <person name="Ohm R."/>
            <person name="Sun H."/>
            <person name="Tunlid A."/>
            <person name="Henrissat B."/>
            <person name="Grigoriev I.V."/>
            <person name="Hibbett D.S."/>
            <person name="Martin F."/>
        </authorList>
    </citation>
    <scope>NUCLEOTIDE SEQUENCE [LARGE SCALE GENOMIC DNA]</scope>
    <source>
        <strain evidence="13">Marx 270</strain>
    </source>
</reference>
<dbReference type="Gene3D" id="3.90.740.10">
    <property type="entry name" value="Valyl/Leucyl/Isoleucyl-tRNA synthetase, editing domain"/>
    <property type="match status" value="1"/>
</dbReference>
<feature type="domain" description="Methionyl/Valyl/Leucyl/Isoleucyl-tRNA synthetase anticodon-binding" evidence="11">
    <location>
        <begin position="799"/>
        <end position="954"/>
    </location>
</feature>
<dbReference type="InterPro" id="IPR009008">
    <property type="entry name" value="Val/Leu/Ile-tRNA-synth_edit"/>
</dbReference>
<dbReference type="NCBIfam" id="TIGR00392">
    <property type="entry name" value="ileS"/>
    <property type="match status" value="1"/>
</dbReference>
<dbReference type="Gene3D" id="1.10.730.20">
    <property type="match status" value="1"/>
</dbReference>
<gene>
    <name evidence="12" type="ORF">M404DRAFT_933924</name>
</gene>
<name>A0A0C3P8E8_PISTI</name>
<dbReference type="InterPro" id="IPR033708">
    <property type="entry name" value="Anticodon_Ile_BEm"/>
</dbReference>
<evidence type="ECO:0000256" key="7">
    <source>
        <dbReference type="ARBA" id="ARBA00023146"/>
    </source>
</evidence>
<dbReference type="PANTHER" id="PTHR42765">
    <property type="entry name" value="SOLEUCYL-TRNA SYNTHETASE"/>
    <property type="match status" value="1"/>
</dbReference>
<proteinExistence type="inferred from homology"/>
<dbReference type="GO" id="GO:0032543">
    <property type="term" value="P:mitochondrial translation"/>
    <property type="evidence" value="ECO:0007669"/>
    <property type="project" value="TreeGrafter"/>
</dbReference>
<dbReference type="InterPro" id="IPR023585">
    <property type="entry name" value="Ile-tRNA-ligase_type1"/>
</dbReference>
<accession>A0A0C3P8E8</accession>
<evidence type="ECO:0000256" key="5">
    <source>
        <dbReference type="ARBA" id="ARBA00022840"/>
    </source>
</evidence>
<keyword evidence="4 9" id="KW-0547">Nucleotide-binding</keyword>
<evidence type="ECO:0000313" key="13">
    <source>
        <dbReference type="Proteomes" id="UP000054217"/>
    </source>
</evidence>
<dbReference type="InterPro" id="IPR002301">
    <property type="entry name" value="Ile-tRNA-ligase"/>
</dbReference>
<evidence type="ECO:0000256" key="1">
    <source>
        <dbReference type="ARBA" id="ARBA00005594"/>
    </source>
</evidence>
<keyword evidence="13" id="KW-1185">Reference proteome</keyword>
<dbReference type="GO" id="GO:0002161">
    <property type="term" value="F:aminoacyl-tRNA deacylase activity"/>
    <property type="evidence" value="ECO:0007669"/>
    <property type="project" value="InterPro"/>
</dbReference>
<dbReference type="OrthoDB" id="10264412at2759"/>
<dbReference type="SUPFAM" id="SSF47323">
    <property type="entry name" value="Anticodon-binding domain of a subclass of class I aminoacyl-tRNA synthetases"/>
    <property type="match status" value="1"/>
</dbReference>
<dbReference type="GO" id="GO:0005739">
    <property type="term" value="C:mitochondrion"/>
    <property type="evidence" value="ECO:0007669"/>
    <property type="project" value="TreeGrafter"/>
</dbReference>
<dbReference type="SUPFAM" id="SSF52374">
    <property type="entry name" value="Nucleotidylyl transferase"/>
    <property type="match status" value="1"/>
</dbReference>
<feature type="domain" description="Aminoacyl-tRNA synthetase class Ia" evidence="10">
    <location>
        <begin position="84"/>
        <end position="746"/>
    </location>
</feature>
<dbReference type="FunCoup" id="A0A0C3P8E8">
    <property type="interactions" value="495"/>
</dbReference>
<dbReference type="STRING" id="870435.A0A0C3P8E8"/>
<dbReference type="AlphaFoldDB" id="A0A0C3P8E8"/>
<evidence type="ECO:0000256" key="6">
    <source>
        <dbReference type="ARBA" id="ARBA00022917"/>
    </source>
</evidence>